<sequence length="82" mass="8806">MRQPIQQLPEPQRLAGNGSPSTAPHGSDQCACQPVGQPRSISSQLPGWLATGWTALMGQVCPTSWQDYWLDPPTQSPVKHGG</sequence>
<dbReference type="EMBL" id="PGCI01001503">
    <property type="protein sequence ID" value="PLW04650.1"/>
    <property type="molecule type" value="Genomic_DNA"/>
</dbReference>
<comment type="caution">
    <text evidence="2">The sequence shown here is derived from an EMBL/GenBank/DDBJ whole genome shotgun (WGS) entry which is preliminary data.</text>
</comment>
<reference evidence="2 3" key="1">
    <citation type="submission" date="2017-11" db="EMBL/GenBank/DDBJ databases">
        <title>De novo assembly and phasing of dikaryotic genomes from two isolates of Puccinia coronata f. sp. avenae, the causal agent of oat crown rust.</title>
        <authorList>
            <person name="Miller M.E."/>
            <person name="Zhang Y."/>
            <person name="Omidvar V."/>
            <person name="Sperschneider J."/>
            <person name="Schwessinger B."/>
            <person name="Raley C."/>
            <person name="Palmer J.M."/>
            <person name="Garnica D."/>
            <person name="Upadhyaya N."/>
            <person name="Rathjen J."/>
            <person name="Taylor J.M."/>
            <person name="Park R.F."/>
            <person name="Dodds P.N."/>
            <person name="Hirsch C.D."/>
            <person name="Kianian S.F."/>
            <person name="Figueroa M."/>
        </authorList>
    </citation>
    <scope>NUCLEOTIDE SEQUENCE [LARGE SCALE GENOMIC DNA]</scope>
    <source>
        <strain evidence="2">12SD80</strain>
    </source>
</reference>
<proteinExistence type="predicted"/>
<gene>
    <name evidence="2" type="ORF">PCASD_26912</name>
</gene>
<protein>
    <submittedName>
        <fullName evidence="2">Uncharacterized protein</fullName>
    </submittedName>
</protein>
<organism evidence="2 3">
    <name type="scientific">Puccinia coronata f. sp. avenae</name>
    <dbReference type="NCBI Taxonomy" id="200324"/>
    <lineage>
        <taxon>Eukaryota</taxon>
        <taxon>Fungi</taxon>
        <taxon>Dikarya</taxon>
        <taxon>Basidiomycota</taxon>
        <taxon>Pucciniomycotina</taxon>
        <taxon>Pucciniomycetes</taxon>
        <taxon>Pucciniales</taxon>
        <taxon>Pucciniaceae</taxon>
        <taxon>Puccinia</taxon>
    </lineage>
</organism>
<name>A0A2N5RUH1_9BASI</name>
<evidence type="ECO:0000256" key="1">
    <source>
        <dbReference type="SAM" id="MobiDB-lite"/>
    </source>
</evidence>
<evidence type="ECO:0000313" key="2">
    <source>
        <dbReference type="EMBL" id="PLW04650.1"/>
    </source>
</evidence>
<dbReference type="AlphaFoldDB" id="A0A2N5RUH1"/>
<feature type="region of interest" description="Disordered" evidence="1">
    <location>
        <begin position="1"/>
        <end position="44"/>
    </location>
</feature>
<dbReference type="Proteomes" id="UP000235392">
    <property type="component" value="Unassembled WGS sequence"/>
</dbReference>
<evidence type="ECO:0000313" key="3">
    <source>
        <dbReference type="Proteomes" id="UP000235392"/>
    </source>
</evidence>
<accession>A0A2N5RUH1</accession>